<dbReference type="Proteomes" id="UP001300012">
    <property type="component" value="Unassembled WGS sequence"/>
</dbReference>
<protein>
    <recommendedName>
        <fullName evidence="3">Serine acetyltransferase</fullName>
    </recommendedName>
</protein>
<accession>A0ABT1YRN5</accession>
<organism evidence="1 2">
    <name type="scientific">Paenibacillus radicis</name>
    <name type="common">ex Xue et al. 2023</name>
    <dbReference type="NCBI Taxonomy" id="2972489"/>
    <lineage>
        <taxon>Bacteria</taxon>
        <taxon>Bacillati</taxon>
        <taxon>Bacillota</taxon>
        <taxon>Bacilli</taxon>
        <taxon>Bacillales</taxon>
        <taxon>Paenibacillaceae</taxon>
        <taxon>Paenibacillus</taxon>
    </lineage>
</organism>
<proteinExistence type="predicted"/>
<gene>
    <name evidence="1" type="ORF">NV381_27950</name>
</gene>
<sequence length="223" mass="25209">MNLSLPYNEFTAYTLRQLNNMFPDRRVLKLKELQPAFEQAIERTAYCFRHVTLTGYSKEGEPNLNHLHSDQYAVYLWFLSNAVWQLTQNEAAANKLFYLNKALHGFSCMYDTLLPDIFLLLHTTGTVLGKAAYSDFFVAAQGCTVGNHQGHYPVLGQRVAMLPGSSIIGECHIGDRVSVGIGATLYRQDVPEKSVVYKESSGQLKIRHSSSDWASRVFHHGYK</sequence>
<dbReference type="InterPro" id="IPR011004">
    <property type="entry name" value="Trimer_LpxA-like_sf"/>
</dbReference>
<name>A0ABT1YRN5_9BACL</name>
<evidence type="ECO:0008006" key="3">
    <source>
        <dbReference type="Google" id="ProtNLM"/>
    </source>
</evidence>
<comment type="caution">
    <text evidence="1">The sequence shown here is derived from an EMBL/GenBank/DDBJ whole genome shotgun (WGS) entry which is preliminary data.</text>
</comment>
<reference evidence="1 2" key="1">
    <citation type="submission" date="2022-08" db="EMBL/GenBank/DDBJ databases">
        <title>Paenibacillus endoradicis sp. nov., Paenibacillus radicibacter sp. nov and Paenibacillus pararadicis sp. nov., three cold-adapted plant growth-promoting bacteria isolated from root of Larix gmelinii in Great Khingan.</title>
        <authorList>
            <person name="Xue H."/>
        </authorList>
    </citation>
    <scope>NUCLEOTIDE SEQUENCE [LARGE SCALE GENOMIC DNA]</scope>
    <source>
        <strain evidence="1 2">N5-1-1-5</strain>
    </source>
</reference>
<evidence type="ECO:0000313" key="2">
    <source>
        <dbReference type="Proteomes" id="UP001300012"/>
    </source>
</evidence>
<keyword evidence="2" id="KW-1185">Reference proteome</keyword>
<dbReference type="Gene3D" id="2.160.10.10">
    <property type="entry name" value="Hexapeptide repeat proteins"/>
    <property type="match status" value="1"/>
</dbReference>
<dbReference type="EMBL" id="JANQBD010000024">
    <property type="protein sequence ID" value="MCR8635039.1"/>
    <property type="molecule type" value="Genomic_DNA"/>
</dbReference>
<dbReference type="RefSeq" id="WP_258216588.1">
    <property type="nucleotide sequence ID" value="NZ_JANQBD010000024.1"/>
</dbReference>
<dbReference type="SUPFAM" id="SSF51161">
    <property type="entry name" value="Trimeric LpxA-like enzymes"/>
    <property type="match status" value="1"/>
</dbReference>
<evidence type="ECO:0000313" key="1">
    <source>
        <dbReference type="EMBL" id="MCR8635039.1"/>
    </source>
</evidence>